<dbReference type="InterPro" id="IPR018392">
    <property type="entry name" value="LysM"/>
</dbReference>
<feature type="domain" description="LysM" evidence="3">
    <location>
        <begin position="123"/>
        <end position="166"/>
    </location>
</feature>
<evidence type="ECO:0000313" key="4">
    <source>
        <dbReference type="EMBL" id="MER2997624.1"/>
    </source>
</evidence>
<dbReference type="Proteomes" id="UP001476807">
    <property type="component" value="Unassembled WGS sequence"/>
</dbReference>
<feature type="region of interest" description="Disordered" evidence="1">
    <location>
        <begin position="183"/>
        <end position="244"/>
    </location>
</feature>
<protein>
    <submittedName>
        <fullName evidence="4">LysM peptidoglycan-binding domain-containing protein</fullName>
    </submittedName>
</protein>
<feature type="domain" description="LysM" evidence="3">
    <location>
        <begin position="42"/>
        <end position="85"/>
    </location>
</feature>
<dbReference type="SMART" id="SM00257">
    <property type="entry name" value="LysM"/>
    <property type="match status" value="2"/>
</dbReference>
<dbReference type="InterPro" id="IPR036779">
    <property type="entry name" value="LysM_dom_sf"/>
</dbReference>
<dbReference type="PANTHER" id="PTHR33734">
    <property type="entry name" value="LYSM DOMAIN-CONTAINING GPI-ANCHORED PROTEIN 2"/>
    <property type="match status" value="1"/>
</dbReference>
<dbReference type="EMBL" id="JBEOKT010000006">
    <property type="protein sequence ID" value="MER2997624.1"/>
    <property type="molecule type" value="Genomic_DNA"/>
</dbReference>
<dbReference type="Gene3D" id="3.10.350.10">
    <property type="entry name" value="LysM domain"/>
    <property type="match status" value="2"/>
</dbReference>
<evidence type="ECO:0000256" key="2">
    <source>
        <dbReference type="SAM" id="SignalP"/>
    </source>
</evidence>
<dbReference type="PANTHER" id="PTHR33734:SF22">
    <property type="entry name" value="MEMBRANE-BOUND LYTIC MUREIN TRANSGLYCOSYLASE D"/>
    <property type="match status" value="1"/>
</dbReference>
<name>A0ABV1RTC6_9BACT</name>
<feature type="compositionally biased region" description="Low complexity" evidence="1">
    <location>
        <begin position="190"/>
        <end position="232"/>
    </location>
</feature>
<dbReference type="PROSITE" id="PS51782">
    <property type="entry name" value="LYSM"/>
    <property type="match status" value="2"/>
</dbReference>
<sequence>MVRILLLALLLSPVLSLSASATSYVALRDSVGVERRNGKFFVKHKVEPKETLYALSRKYGVPVAKIVESNPAVEASIKIGQVVLIPSKAPFSAAVNSAITPAPKTAAPTASNRTFTVNNRGEKIHVVEAKQTLYSISRMHGVSVESIKTWNSLTDNNIEIGTGLIVGKGAVPTANKPVYVPEADDEVEKTTTPAETAPVATKSTPAPAKTTTATTTAGPATTATPTEAATTVSEREEEAGTTETAAGVKKVIENGMAEMIDPKADTNKYLALHKSAPVGTIMQVKNAMNGQVVYVRVIGKLPETGTNNNVVVRISKKAYQKLGAVDQKFRVEVSYMP</sequence>
<dbReference type="InterPro" id="IPR036908">
    <property type="entry name" value="RlpA-like_sf"/>
</dbReference>
<dbReference type="RefSeq" id="WP_350412032.1">
    <property type="nucleotide sequence ID" value="NZ_JBEOKT010000006.1"/>
</dbReference>
<dbReference type="Pfam" id="PF01476">
    <property type="entry name" value="LysM"/>
    <property type="match status" value="2"/>
</dbReference>
<feature type="signal peptide" evidence="2">
    <location>
        <begin position="1"/>
        <end position="21"/>
    </location>
</feature>
<dbReference type="CDD" id="cd00118">
    <property type="entry name" value="LysM"/>
    <property type="match status" value="2"/>
</dbReference>
<organism evidence="4 5">
    <name type="scientific">Pontibacter populi</name>
    <dbReference type="NCBI Taxonomy" id="890055"/>
    <lineage>
        <taxon>Bacteria</taxon>
        <taxon>Pseudomonadati</taxon>
        <taxon>Bacteroidota</taxon>
        <taxon>Cytophagia</taxon>
        <taxon>Cytophagales</taxon>
        <taxon>Hymenobacteraceae</taxon>
        <taxon>Pontibacter</taxon>
    </lineage>
</organism>
<evidence type="ECO:0000313" key="5">
    <source>
        <dbReference type="Proteomes" id="UP001476807"/>
    </source>
</evidence>
<dbReference type="Gene3D" id="2.40.40.10">
    <property type="entry name" value="RlpA-like domain"/>
    <property type="match status" value="1"/>
</dbReference>
<keyword evidence="2" id="KW-0732">Signal</keyword>
<gene>
    <name evidence="4" type="ORF">ABS362_08700</name>
</gene>
<reference evidence="4 5" key="1">
    <citation type="submission" date="2024-06" db="EMBL/GenBank/DDBJ databases">
        <title>Pontibacter populi HYL7-15.</title>
        <authorList>
            <person name="Kim M.K."/>
        </authorList>
    </citation>
    <scope>NUCLEOTIDE SEQUENCE [LARGE SCALE GENOMIC DNA]</scope>
    <source>
        <strain evidence="4 5">HYL7-15</strain>
    </source>
</reference>
<feature type="chain" id="PRO_5046121410" evidence="2">
    <location>
        <begin position="22"/>
        <end position="337"/>
    </location>
</feature>
<evidence type="ECO:0000256" key="1">
    <source>
        <dbReference type="SAM" id="MobiDB-lite"/>
    </source>
</evidence>
<dbReference type="SUPFAM" id="SSF54106">
    <property type="entry name" value="LysM domain"/>
    <property type="match status" value="2"/>
</dbReference>
<proteinExistence type="predicted"/>
<accession>A0ABV1RTC6</accession>
<comment type="caution">
    <text evidence="4">The sequence shown here is derived from an EMBL/GenBank/DDBJ whole genome shotgun (WGS) entry which is preliminary data.</text>
</comment>
<evidence type="ECO:0000259" key="3">
    <source>
        <dbReference type="PROSITE" id="PS51782"/>
    </source>
</evidence>
<keyword evidence="5" id="KW-1185">Reference proteome</keyword>